<dbReference type="Proteomes" id="UP001501166">
    <property type="component" value="Unassembled WGS sequence"/>
</dbReference>
<keyword evidence="2" id="KW-1185">Reference proteome</keyword>
<name>A0ABN0X1F8_9LACT</name>
<accession>A0ABN0X1F8</accession>
<sequence>MSECKSCSRLQELANLNELELIEEQLSLEFDLVSEVVKEKRLNVCLSCPFLKGQTCSKCGCYALFRTSLANKKCPINKWD</sequence>
<gene>
    <name evidence="1" type="ORF">GCM10008932_01270</name>
</gene>
<dbReference type="Pfam" id="PF19668">
    <property type="entry name" value="DUF6171"/>
    <property type="match status" value="1"/>
</dbReference>
<comment type="caution">
    <text evidence="1">The sequence shown here is derived from an EMBL/GenBank/DDBJ whole genome shotgun (WGS) entry which is preliminary data.</text>
</comment>
<dbReference type="EMBL" id="BAAACW010000014">
    <property type="protein sequence ID" value="GAA0352011.1"/>
    <property type="molecule type" value="Genomic_DNA"/>
</dbReference>
<dbReference type="InterPro" id="IPR046169">
    <property type="entry name" value="DUF6171"/>
</dbReference>
<protein>
    <submittedName>
        <fullName evidence="1">Uncharacterized protein</fullName>
    </submittedName>
</protein>
<evidence type="ECO:0000313" key="2">
    <source>
        <dbReference type="Proteomes" id="UP001501166"/>
    </source>
</evidence>
<proteinExistence type="predicted"/>
<dbReference type="RefSeq" id="WP_343752945.1">
    <property type="nucleotide sequence ID" value="NZ_BAAACW010000014.1"/>
</dbReference>
<evidence type="ECO:0000313" key="1">
    <source>
        <dbReference type="EMBL" id="GAA0352011.1"/>
    </source>
</evidence>
<reference evidence="1 2" key="1">
    <citation type="journal article" date="2019" name="Int. J. Syst. Evol. Microbiol.">
        <title>The Global Catalogue of Microorganisms (GCM) 10K type strain sequencing project: providing services to taxonomists for standard genome sequencing and annotation.</title>
        <authorList>
            <consortium name="The Broad Institute Genomics Platform"/>
            <consortium name="The Broad Institute Genome Sequencing Center for Infectious Disease"/>
            <person name="Wu L."/>
            <person name="Ma J."/>
        </authorList>
    </citation>
    <scope>NUCLEOTIDE SEQUENCE [LARGE SCALE GENOMIC DNA]</scope>
    <source>
        <strain evidence="1 2">JCM 12662</strain>
    </source>
</reference>
<organism evidence="1 2">
    <name type="scientific">Alkalibacterium iburiense</name>
    <dbReference type="NCBI Taxonomy" id="290589"/>
    <lineage>
        <taxon>Bacteria</taxon>
        <taxon>Bacillati</taxon>
        <taxon>Bacillota</taxon>
        <taxon>Bacilli</taxon>
        <taxon>Lactobacillales</taxon>
        <taxon>Carnobacteriaceae</taxon>
        <taxon>Alkalibacterium</taxon>
    </lineage>
</organism>